<dbReference type="PROSITE" id="PS01350">
    <property type="entry name" value="ISPF"/>
    <property type="match status" value="1"/>
</dbReference>
<dbReference type="Pfam" id="PF01128">
    <property type="entry name" value="IspD"/>
    <property type="match status" value="1"/>
</dbReference>
<dbReference type="GO" id="GO:0046872">
    <property type="term" value="F:metal ion binding"/>
    <property type="evidence" value="ECO:0007669"/>
    <property type="project" value="UniProtKB-KW"/>
</dbReference>
<dbReference type="InterPro" id="IPR036571">
    <property type="entry name" value="MECDP_synthase_sf"/>
</dbReference>
<dbReference type="Proteomes" id="UP000503018">
    <property type="component" value="Chromosome"/>
</dbReference>
<feature type="binding site" evidence="14">
    <location>
        <begin position="243"/>
        <end position="245"/>
    </location>
    <ligand>
        <name>4-CDP-2-C-methyl-D-erythritol 2-phosphate</name>
        <dbReference type="ChEBI" id="CHEBI:57919"/>
    </ligand>
</feature>
<comment type="cofactor">
    <cofactor evidence="3 14">
        <name>a divalent metal cation</name>
        <dbReference type="ChEBI" id="CHEBI:60240"/>
    </cofactor>
</comment>
<feature type="binding site" evidence="14">
    <location>
        <position position="243"/>
    </location>
    <ligand>
        <name>a divalent metal cation</name>
        <dbReference type="ChEBI" id="CHEBI:60240"/>
    </ligand>
</feature>
<dbReference type="SUPFAM" id="SSF69765">
    <property type="entry name" value="IpsF-like"/>
    <property type="match status" value="1"/>
</dbReference>
<dbReference type="EMBL" id="CP053015">
    <property type="protein sequence ID" value="QJQ33125.1"/>
    <property type="molecule type" value="Genomic_DNA"/>
</dbReference>
<keyword evidence="13 14" id="KW-0511">Multifunctional enzyme</keyword>
<evidence type="ECO:0000256" key="9">
    <source>
        <dbReference type="ARBA" id="ARBA00022695"/>
    </source>
</evidence>
<comment type="similarity">
    <text evidence="6">Belongs to the IspF family.</text>
</comment>
<dbReference type="KEGG" id="slan:GV829_12315"/>
<feature type="binding site" evidence="14">
    <location>
        <begin position="269"/>
        <end position="270"/>
    </location>
    <ligand>
        <name>4-CDP-2-C-methyl-D-erythritol 2-phosphate</name>
        <dbReference type="ChEBI" id="CHEBI:57919"/>
    </ligand>
</feature>
<dbReference type="HAMAP" id="MF_00108">
    <property type="entry name" value="IspD"/>
    <property type="match status" value="1"/>
</dbReference>
<dbReference type="GO" id="GO:0016114">
    <property type="term" value="P:terpenoid biosynthetic process"/>
    <property type="evidence" value="ECO:0007669"/>
    <property type="project" value="InterPro"/>
</dbReference>
<dbReference type="PANTHER" id="PTHR43181:SF1">
    <property type="entry name" value="2-C-METHYL-D-ERYTHRITOL 2,4-CYCLODIPHOSPHATE SYNTHASE, CHLOROPLASTIC"/>
    <property type="match status" value="1"/>
</dbReference>
<comment type="similarity">
    <text evidence="7">Belongs to the IspD/TarI cytidylyltransferase family. IspD subfamily.</text>
</comment>
<dbReference type="PANTHER" id="PTHR43181">
    <property type="entry name" value="2-C-METHYL-D-ERYTHRITOL 2,4-CYCLODIPHOSPHATE SYNTHASE, CHLOROPLASTIC"/>
    <property type="match status" value="1"/>
</dbReference>
<evidence type="ECO:0000256" key="4">
    <source>
        <dbReference type="ARBA" id="ARBA00004709"/>
    </source>
</evidence>
<feature type="site" description="Transition state stabilizer" evidence="14">
    <location>
        <position position="19"/>
    </location>
</feature>
<evidence type="ECO:0000256" key="8">
    <source>
        <dbReference type="ARBA" id="ARBA00022679"/>
    </source>
</evidence>
<accession>A0A6M4AVJ4</accession>
<sequence length="398" mass="41450">MMQQNSFHAVIVAGGRGERAGLSVPKQYALLGGKAVVRWSAEAMLSHPLCAGLTIVIPPGDEARAMAEAALSGLTLCWATGGDSRQASVAAGLAGLDEELAGLVLVHDAARPGLDSATIDRLLTAFADATVDGAVPVLPVADTLALCGPDLGDVVDRSALVRVQTPQAFRLTALRAAHAGWQGASASDDAQMIRALGRAVAMVEGRRELEKVTHQGDLEQVEAMLCPAPRAGQWRTAVGMGFDVHRLIDGDGVWLGGLLIPHDRKLEGHSDADVLLHAITDAVLGGIGDGDIGQHFPPSDPQWRGASSDRFLAHACELVAACGGRIEHVDATVMCEAPKVGPHRQAIRERIAAIMGLPVARVSIKATTTERLGFTGRGEGIAAQAVVTVRLPDGGDNQ</sequence>
<feature type="site" description="Positions MEP for the nucleophilic attack" evidence="14">
    <location>
        <position position="211"/>
    </location>
</feature>
<dbReference type="Pfam" id="PF02542">
    <property type="entry name" value="YgbB"/>
    <property type="match status" value="1"/>
</dbReference>
<comment type="function">
    <text evidence="14">Bifunctional enzyme that catalyzes the formation of 4-diphosphocytidyl-2-C-methyl-D-erythritol from CTP and 2-C-methyl-D-erythritol 4-phosphate (MEP) (IspD), and catalyzes the conversion of 4-diphosphocytidyl-2-C-methyl-D-erythritol 2-phosphate (CDP-ME2P) to 2-C-methyl-D-erythritol 2,4-cyclodiphosphate (ME-CPP) with a corresponding release of cytidine 5-monophosphate (CMP) (IspF).</text>
</comment>
<dbReference type="SUPFAM" id="SSF53448">
    <property type="entry name" value="Nucleotide-diphospho-sugar transferases"/>
    <property type="match status" value="1"/>
</dbReference>
<dbReference type="GO" id="GO:0050518">
    <property type="term" value="F:2-C-methyl-D-erythritol 4-phosphate cytidylyltransferase activity"/>
    <property type="evidence" value="ECO:0007669"/>
    <property type="project" value="UniProtKB-UniRule"/>
</dbReference>
<evidence type="ECO:0000259" key="15">
    <source>
        <dbReference type="Pfam" id="PF02542"/>
    </source>
</evidence>
<dbReference type="NCBIfam" id="TIGR00453">
    <property type="entry name" value="ispD"/>
    <property type="match status" value="1"/>
</dbReference>
<dbReference type="EC" id="4.6.1.12" evidence="14"/>
<dbReference type="HAMAP" id="MF_01520">
    <property type="entry name" value="IspDF"/>
    <property type="match status" value="1"/>
</dbReference>
<feature type="binding site" evidence="14">
    <location>
        <position position="245"/>
    </location>
    <ligand>
        <name>a divalent metal cation</name>
        <dbReference type="ChEBI" id="CHEBI:60240"/>
    </ligand>
</feature>
<dbReference type="RefSeq" id="WP_246202870.1">
    <property type="nucleotide sequence ID" value="NZ_CP053015.1"/>
</dbReference>
<dbReference type="InterPro" id="IPR034683">
    <property type="entry name" value="IspD/TarI"/>
</dbReference>
<feature type="binding site" evidence="14">
    <location>
        <begin position="367"/>
        <end position="370"/>
    </location>
    <ligand>
        <name>4-CDP-2-C-methyl-D-erythritol 2-phosphate</name>
        <dbReference type="ChEBI" id="CHEBI:57919"/>
    </ligand>
</feature>
<evidence type="ECO:0000256" key="7">
    <source>
        <dbReference type="ARBA" id="ARBA00009789"/>
    </source>
</evidence>
<dbReference type="NCBIfam" id="NF006899">
    <property type="entry name" value="PRK09382.1"/>
    <property type="match status" value="1"/>
</dbReference>
<dbReference type="NCBIfam" id="TIGR00151">
    <property type="entry name" value="ispF"/>
    <property type="match status" value="1"/>
</dbReference>
<keyword evidence="9 14" id="KW-0548">Nucleotidyltransferase</keyword>
<comment type="pathway">
    <text evidence="5 14">Isoprenoid biosynthesis; isopentenyl diphosphate biosynthesis via DXP pathway; isopentenyl diphosphate from 1-deoxy-D-xylulose 5-phosphate: step 2/6.</text>
</comment>
<evidence type="ECO:0000256" key="2">
    <source>
        <dbReference type="ARBA" id="ARBA00001282"/>
    </source>
</evidence>
<feature type="binding site" evidence="14">
    <location>
        <position position="377"/>
    </location>
    <ligand>
        <name>4-CDP-2-C-methyl-D-erythritol 2-phosphate</name>
        <dbReference type="ChEBI" id="CHEBI:57919"/>
    </ligand>
</feature>
<dbReference type="AlphaFoldDB" id="A0A6M4AVJ4"/>
<dbReference type="Gene3D" id="3.90.550.10">
    <property type="entry name" value="Spore Coat Polysaccharide Biosynthesis Protein SpsA, Chain A"/>
    <property type="match status" value="1"/>
</dbReference>
<dbReference type="InterPro" id="IPR001228">
    <property type="entry name" value="IspD"/>
</dbReference>
<reference evidence="16 17" key="1">
    <citation type="submission" date="2020-01" db="EMBL/GenBank/DDBJ databases">
        <title>Sphingomonas sp. strain CSW-10.</title>
        <authorList>
            <person name="Chen W.-M."/>
        </authorList>
    </citation>
    <scope>NUCLEOTIDE SEQUENCE [LARGE SCALE GENOMIC DNA]</scope>
    <source>
        <strain evidence="16 17">CSW-10</strain>
    </source>
</reference>
<dbReference type="GO" id="GO:0019288">
    <property type="term" value="P:isopentenyl diphosphate biosynthetic process, methylerythritol 4-phosphate pathway"/>
    <property type="evidence" value="ECO:0007669"/>
    <property type="project" value="UniProtKB-UniRule"/>
</dbReference>
<comment type="caution">
    <text evidence="14">Lacks conserved residue(s) required for the propagation of feature annotation.</text>
</comment>
<dbReference type="CDD" id="cd02516">
    <property type="entry name" value="CDP-ME_synthetase"/>
    <property type="match status" value="1"/>
</dbReference>
<evidence type="ECO:0000256" key="6">
    <source>
        <dbReference type="ARBA" id="ARBA00008480"/>
    </source>
</evidence>
<dbReference type="InterPro" id="IPR003526">
    <property type="entry name" value="MECDP_synthase"/>
</dbReference>
<comment type="pathway">
    <text evidence="4 14">Isoprenoid biosynthesis; isopentenyl diphosphate biosynthesis via DXP pathway; isopentenyl diphosphate from 1-deoxy-D-xylulose 5-phosphate: step 4/6.</text>
</comment>
<dbReference type="InterPro" id="IPR029044">
    <property type="entry name" value="Nucleotide-diphossugar_trans"/>
</dbReference>
<keyword evidence="17" id="KW-1185">Reference proteome</keyword>
<feature type="site" description="Positions MEP for the nucleophilic attack" evidence="14">
    <location>
        <position position="157"/>
    </location>
</feature>
<evidence type="ECO:0000313" key="16">
    <source>
        <dbReference type="EMBL" id="QJQ33125.1"/>
    </source>
</evidence>
<dbReference type="InterPro" id="IPR020555">
    <property type="entry name" value="MECDP_synthase_CS"/>
</dbReference>
<feature type="site" description="Transition state stabilizer" evidence="14">
    <location>
        <position position="269"/>
    </location>
</feature>
<feature type="binding site" evidence="14">
    <location>
        <begin position="291"/>
        <end position="293"/>
    </location>
    <ligand>
        <name>4-CDP-2-C-methyl-D-erythritol 2-phosphate</name>
        <dbReference type="ChEBI" id="CHEBI:57919"/>
    </ligand>
</feature>
<dbReference type="EC" id="2.7.7.60" evidence="14"/>
<evidence type="ECO:0000256" key="1">
    <source>
        <dbReference type="ARBA" id="ARBA00000200"/>
    </source>
</evidence>
<evidence type="ECO:0000256" key="3">
    <source>
        <dbReference type="ARBA" id="ARBA00001968"/>
    </source>
</evidence>
<dbReference type="Gene3D" id="3.30.1330.50">
    <property type="entry name" value="2-C-methyl-D-erythritol 2,4-cyclodiphosphate synthase"/>
    <property type="match status" value="1"/>
</dbReference>
<feature type="binding site" evidence="14">
    <location>
        <position position="374"/>
    </location>
    <ligand>
        <name>4-CDP-2-C-methyl-D-erythritol 2-phosphate</name>
        <dbReference type="ChEBI" id="CHEBI:57919"/>
    </ligand>
</feature>
<keyword evidence="10 14" id="KW-0479">Metal-binding</keyword>
<gene>
    <name evidence="14" type="primary">ispDF</name>
    <name evidence="16" type="ORF">GV829_12315</name>
</gene>
<protein>
    <recommendedName>
        <fullName evidence="14">Bifunctional enzyme IspD/IspF</fullName>
    </recommendedName>
    <domain>
        <recommendedName>
            <fullName evidence="14">2-C-methyl-D-erythritol 4-phosphate cytidylyltransferase</fullName>
            <ecNumber evidence="14">2.7.7.60</ecNumber>
        </recommendedName>
        <alternativeName>
            <fullName evidence="14">4-diphosphocytidyl-2C-methyl-D-erythritol synthase</fullName>
        </alternativeName>
        <alternativeName>
            <fullName evidence="14">MEP cytidylyltransferase</fullName>
            <shortName evidence="14">MCT</shortName>
        </alternativeName>
    </domain>
    <domain>
        <recommendedName>
            <fullName evidence="14">2-C-methyl-D-erythritol 2,4-cyclodiphosphate synthase</fullName>
            <shortName evidence="14">MECDP-synthase</shortName>
            <shortName evidence="14">MECPP-synthase</shortName>
            <shortName evidence="14">MECPS</shortName>
            <ecNumber evidence="14">4.6.1.12</ecNumber>
        </recommendedName>
    </domain>
</protein>
<organism evidence="16 17">
    <name type="scientific">Sphingomonas lacunae</name>
    <dbReference type="NCBI Taxonomy" id="2698828"/>
    <lineage>
        <taxon>Bacteria</taxon>
        <taxon>Pseudomonadati</taxon>
        <taxon>Pseudomonadota</taxon>
        <taxon>Alphaproteobacteria</taxon>
        <taxon>Sphingomonadales</taxon>
        <taxon>Sphingomonadaceae</taxon>
        <taxon>Sphingomonas</taxon>
    </lineage>
</organism>
<evidence type="ECO:0000256" key="11">
    <source>
        <dbReference type="ARBA" id="ARBA00023229"/>
    </source>
</evidence>
<evidence type="ECO:0000256" key="13">
    <source>
        <dbReference type="ARBA" id="ARBA00023268"/>
    </source>
</evidence>
<evidence type="ECO:0000313" key="17">
    <source>
        <dbReference type="Proteomes" id="UP000503018"/>
    </source>
</evidence>
<name>A0A6M4AVJ4_9SPHN</name>
<feature type="region of interest" description="2-C-methyl-D-erythritol 4-phosphate cytidylyltransferase" evidence="14">
    <location>
        <begin position="1"/>
        <end position="236"/>
    </location>
</feature>
<evidence type="ECO:0000256" key="12">
    <source>
        <dbReference type="ARBA" id="ARBA00023239"/>
    </source>
</evidence>
<keyword evidence="12 14" id="KW-0456">Lyase</keyword>
<feature type="region of interest" description="2-C-methyl-D-erythritol 2,4-cyclodiphosphate synthase" evidence="14">
    <location>
        <begin position="237"/>
        <end position="398"/>
    </location>
</feature>
<comment type="catalytic activity">
    <reaction evidence="1 14">
        <text>4-CDP-2-C-methyl-D-erythritol 2-phosphate = 2-C-methyl-D-erythritol 2,4-cyclic diphosphate + CMP</text>
        <dbReference type="Rhea" id="RHEA:23864"/>
        <dbReference type="ChEBI" id="CHEBI:57919"/>
        <dbReference type="ChEBI" id="CHEBI:58483"/>
        <dbReference type="ChEBI" id="CHEBI:60377"/>
        <dbReference type="EC" id="4.6.1.12"/>
    </reaction>
</comment>
<feature type="binding site" evidence="14">
    <location>
        <position position="277"/>
    </location>
    <ligand>
        <name>a divalent metal cation</name>
        <dbReference type="ChEBI" id="CHEBI:60240"/>
    </ligand>
</feature>
<dbReference type="CDD" id="cd00554">
    <property type="entry name" value="MECDP_synthase"/>
    <property type="match status" value="1"/>
</dbReference>
<feature type="domain" description="2-C-methyl-D-erythritol 2,4-cyclodiphosphate synthase" evidence="15">
    <location>
        <begin position="238"/>
        <end position="389"/>
    </location>
</feature>
<keyword evidence="8 14" id="KW-0808">Transferase</keyword>
<dbReference type="InterPro" id="IPR018294">
    <property type="entry name" value="ISPD_synthase_CS"/>
</dbReference>
<comment type="similarity">
    <text evidence="14">In the N-terminal section; belongs to the IspD/TarI cytidylyltransferase family. IspD subfamily.</text>
</comment>
<evidence type="ECO:0000256" key="5">
    <source>
        <dbReference type="ARBA" id="ARBA00004787"/>
    </source>
</evidence>
<proteinExistence type="inferred from homology"/>
<comment type="similarity">
    <text evidence="14">In the C-terminal section; belongs to the IspF family.</text>
</comment>
<dbReference type="UniPathway" id="UPA00056">
    <property type="reaction ID" value="UER00093"/>
</dbReference>
<feature type="site" description="Transition state stabilizer" evidence="14">
    <location>
        <position position="26"/>
    </location>
</feature>
<dbReference type="PROSITE" id="PS01295">
    <property type="entry name" value="ISPD"/>
    <property type="match status" value="1"/>
</dbReference>
<dbReference type="HAMAP" id="MF_00107">
    <property type="entry name" value="IspF"/>
    <property type="match status" value="1"/>
</dbReference>
<evidence type="ECO:0000256" key="14">
    <source>
        <dbReference type="HAMAP-Rule" id="MF_01520"/>
    </source>
</evidence>
<feature type="site" description="Transition state stabilizer" evidence="14">
    <location>
        <position position="368"/>
    </location>
</feature>
<keyword evidence="11 14" id="KW-0414">Isoprene biosynthesis</keyword>
<comment type="catalytic activity">
    <reaction evidence="2 14">
        <text>2-C-methyl-D-erythritol 4-phosphate + CTP + H(+) = 4-CDP-2-C-methyl-D-erythritol + diphosphate</text>
        <dbReference type="Rhea" id="RHEA:13429"/>
        <dbReference type="ChEBI" id="CHEBI:15378"/>
        <dbReference type="ChEBI" id="CHEBI:33019"/>
        <dbReference type="ChEBI" id="CHEBI:37563"/>
        <dbReference type="ChEBI" id="CHEBI:57823"/>
        <dbReference type="ChEBI" id="CHEBI:58262"/>
        <dbReference type="EC" id="2.7.7.60"/>
    </reaction>
</comment>
<dbReference type="GO" id="GO:0008685">
    <property type="term" value="F:2-C-methyl-D-erythritol 2,4-cyclodiphosphate synthase activity"/>
    <property type="evidence" value="ECO:0007669"/>
    <property type="project" value="UniProtKB-UniRule"/>
</dbReference>
<evidence type="ECO:0000256" key="10">
    <source>
        <dbReference type="ARBA" id="ARBA00022723"/>
    </source>
</evidence>
<dbReference type="InterPro" id="IPR026596">
    <property type="entry name" value="IspD/F"/>
</dbReference>